<keyword evidence="4" id="KW-1185">Reference proteome</keyword>
<protein>
    <submittedName>
        <fullName evidence="3">Uncharacterized protein</fullName>
    </submittedName>
</protein>
<dbReference type="RefSeq" id="XP_028466600.1">
    <property type="nucleotide sequence ID" value="XM_028614219.1"/>
</dbReference>
<feature type="region of interest" description="Disordered" evidence="1">
    <location>
        <begin position="1"/>
        <end position="37"/>
    </location>
</feature>
<feature type="transmembrane region" description="Helical" evidence="2">
    <location>
        <begin position="42"/>
        <end position="62"/>
    </location>
</feature>
<dbReference type="GeneID" id="39582697"/>
<dbReference type="Proteomes" id="UP000272025">
    <property type="component" value="Unassembled WGS sequence"/>
</dbReference>
<reference evidence="3 4" key="1">
    <citation type="journal article" date="2018" name="Mol. Ecol.">
        <title>The obligate alkalophilic soda-lake fungus Sodiomyces alkalinus has shifted to a protein diet.</title>
        <authorList>
            <person name="Grum-Grzhimaylo A.A."/>
            <person name="Falkoski D.L."/>
            <person name="van den Heuvel J."/>
            <person name="Valero-Jimenez C.A."/>
            <person name="Min B."/>
            <person name="Choi I.G."/>
            <person name="Lipzen A."/>
            <person name="Daum C.G."/>
            <person name="Aanen D.K."/>
            <person name="Tsang A."/>
            <person name="Henrissat B."/>
            <person name="Bilanenko E.N."/>
            <person name="de Vries R.P."/>
            <person name="van Kan J.A.L."/>
            <person name="Grigoriev I.V."/>
            <person name="Debets A.J.M."/>
        </authorList>
    </citation>
    <scope>NUCLEOTIDE SEQUENCE [LARGE SCALE GENOMIC DNA]</scope>
    <source>
        <strain evidence="3 4">F11</strain>
    </source>
</reference>
<sequence>MQDAGDKVIEQENMGLEGGWLSQAANSPDDIKRRSSRSRNKLCNIVILSHSLGLVLAMPYAVMSYRRLGDIAGSVVYSRTWTSQEDGLSKTKQIRALKEGEGTK</sequence>
<keyword evidence="2" id="KW-0472">Membrane</keyword>
<feature type="compositionally biased region" description="Basic and acidic residues" evidence="1">
    <location>
        <begin position="1"/>
        <end position="10"/>
    </location>
</feature>
<evidence type="ECO:0000256" key="2">
    <source>
        <dbReference type="SAM" id="Phobius"/>
    </source>
</evidence>
<dbReference type="AlphaFoldDB" id="A0A3N2PWD3"/>
<keyword evidence="2" id="KW-1133">Transmembrane helix</keyword>
<organism evidence="3 4">
    <name type="scientific">Sodiomyces alkalinus (strain CBS 110278 / VKM F-3762 / F11)</name>
    <name type="common">Alkaliphilic filamentous fungus</name>
    <dbReference type="NCBI Taxonomy" id="1314773"/>
    <lineage>
        <taxon>Eukaryota</taxon>
        <taxon>Fungi</taxon>
        <taxon>Dikarya</taxon>
        <taxon>Ascomycota</taxon>
        <taxon>Pezizomycotina</taxon>
        <taxon>Sordariomycetes</taxon>
        <taxon>Hypocreomycetidae</taxon>
        <taxon>Glomerellales</taxon>
        <taxon>Plectosphaerellaceae</taxon>
        <taxon>Sodiomyces</taxon>
    </lineage>
</organism>
<proteinExistence type="predicted"/>
<accession>A0A3N2PWD3</accession>
<evidence type="ECO:0000313" key="3">
    <source>
        <dbReference type="EMBL" id="ROT38794.1"/>
    </source>
</evidence>
<keyword evidence="2" id="KW-0812">Transmembrane</keyword>
<gene>
    <name evidence="3" type="ORF">SODALDRAFT_359903</name>
</gene>
<evidence type="ECO:0000256" key="1">
    <source>
        <dbReference type="SAM" id="MobiDB-lite"/>
    </source>
</evidence>
<feature type="region of interest" description="Disordered" evidence="1">
    <location>
        <begin position="83"/>
        <end position="104"/>
    </location>
</feature>
<dbReference type="EMBL" id="ML119055">
    <property type="protein sequence ID" value="ROT38794.1"/>
    <property type="molecule type" value="Genomic_DNA"/>
</dbReference>
<name>A0A3N2PWD3_SODAK</name>
<evidence type="ECO:0000313" key="4">
    <source>
        <dbReference type="Proteomes" id="UP000272025"/>
    </source>
</evidence>